<accession>A0A8C8ZGY2</accession>
<organism evidence="1 2">
    <name type="scientific">Prolemur simus</name>
    <name type="common">Greater bamboo lemur</name>
    <name type="synonym">Hapalemur simus</name>
    <dbReference type="NCBI Taxonomy" id="1328070"/>
    <lineage>
        <taxon>Eukaryota</taxon>
        <taxon>Metazoa</taxon>
        <taxon>Chordata</taxon>
        <taxon>Craniata</taxon>
        <taxon>Vertebrata</taxon>
        <taxon>Euteleostomi</taxon>
        <taxon>Mammalia</taxon>
        <taxon>Eutheria</taxon>
        <taxon>Euarchontoglires</taxon>
        <taxon>Primates</taxon>
        <taxon>Strepsirrhini</taxon>
        <taxon>Lemuriformes</taxon>
        <taxon>Lemuridae</taxon>
        <taxon>Prolemur</taxon>
    </lineage>
</organism>
<proteinExistence type="predicted"/>
<reference evidence="1" key="1">
    <citation type="submission" date="2025-08" db="UniProtKB">
        <authorList>
            <consortium name="Ensembl"/>
        </authorList>
    </citation>
    <scope>IDENTIFICATION</scope>
</reference>
<name>A0A8C8ZGY2_PROSS</name>
<evidence type="ECO:0000313" key="2">
    <source>
        <dbReference type="Proteomes" id="UP000694414"/>
    </source>
</evidence>
<sequence length="84" mass="9341">MLDLKWAAPPSCRITHACGAGVRVRVWVHEWSSNKGPEPGRQEGGRLHAVLWGDTQRQVWRRVLQLSLPAGAGPFLLCNFSRAP</sequence>
<dbReference type="Proteomes" id="UP000694414">
    <property type="component" value="Unplaced"/>
</dbReference>
<keyword evidence="2" id="KW-1185">Reference proteome</keyword>
<dbReference type="GeneTree" id="ENSGT00910000148116"/>
<evidence type="ECO:0000313" key="1">
    <source>
        <dbReference type="Ensembl" id="ENSPSMP00000018700.1"/>
    </source>
</evidence>
<dbReference type="Ensembl" id="ENSPSMT00000021684.1">
    <property type="protein sequence ID" value="ENSPSMP00000018700.1"/>
    <property type="gene ID" value="ENSPSMG00000013232.1"/>
</dbReference>
<dbReference type="AlphaFoldDB" id="A0A8C8ZGY2"/>
<reference evidence="1" key="2">
    <citation type="submission" date="2025-09" db="UniProtKB">
        <authorList>
            <consortium name="Ensembl"/>
        </authorList>
    </citation>
    <scope>IDENTIFICATION</scope>
</reference>
<protein>
    <submittedName>
        <fullName evidence="1">Uncharacterized protein</fullName>
    </submittedName>
</protein>